<dbReference type="GO" id="GO:0003955">
    <property type="term" value="F:NAD(P)H dehydrogenase (quinone) activity"/>
    <property type="evidence" value="ECO:0007669"/>
    <property type="project" value="TreeGrafter"/>
</dbReference>
<evidence type="ECO:0000259" key="2">
    <source>
        <dbReference type="Pfam" id="PF02525"/>
    </source>
</evidence>
<gene>
    <name evidence="4" type="ORF">DET54_101352</name>
    <name evidence="3" type="ORF">DET56_103329</name>
</gene>
<organism evidence="3 5">
    <name type="scientific">Paenibacillus pabuli</name>
    <dbReference type="NCBI Taxonomy" id="1472"/>
    <lineage>
        <taxon>Bacteria</taxon>
        <taxon>Bacillati</taxon>
        <taxon>Bacillota</taxon>
        <taxon>Bacilli</taxon>
        <taxon>Bacillales</taxon>
        <taxon>Paenibacillaceae</taxon>
        <taxon>Paenibacillus</taxon>
    </lineage>
</organism>
<feature type="domain" description="Flavodoxin-like fold" evidence="2">
    <location>
        <begin position="1"/>
        <end position="167"/>
    </location>
</feature>
<proteinExistence type="predicted"/>
<accession>A0A855YGD8</accession>
<dbReference type="Gene3D" id="3.40.50.360">
    <property type="match status" value="1"/>
</dbReference>
<protein>
    <submittedName>
        <fullName evidence="3 4">NADPH-quinone reductase</fullName>
    </submittedName>
</protein>
<dbReference type="InterPro" id="IPR029039">
    <property type="entry name" value="Flavoprotein-like_sf"/>
</dbReference>
<dbReference type="InterPro" id="IPR046980">
    <property type="entry name" value="KefG/KefF"/>
</dbReference>
<evidence type="ECO:0000313" key="5">
    <source>
        <dbReference type="Proteomes" id="UP000247078"/>
    </source>
</evidence>
<evidence type="ECO:0000313" key="6">
    <source>
        <dbReference type="Proteomes" id="UP000248827"/>
    </source>
</evidence>
<dbReference type="OrthoDB" id="9798454at2"/>
<dbReference type="SUPFAM" id="SSF52218">
    <property type="entry name" value="Flavoproteins"/>
    <property type="match status" value="1"/>
</dbReference>
<dbReference type="GO" id="GO:0009055">
    <property type="term" value="F:electron transfer activity"/>
    <property type="evidence" value="ECO:0007669"/>
    <property type="project" value="TreeGrafter"/>
</dbReference>
<dbReference type="AlphaFoldDB" id="A0A855YGD8"/>
<dbReference type="PANTHER" id="PTHR47307:SF1">
    <property type="entry name" value="GLUTATHIONE-REGULATED POTASSIUM-EFFLUX SYSTEM ANCILLARY PROTEIN KEFG"/>
    <property type="match status" value="1"/>
</dbReference>
<dbReference type="PANTHER" id="PTHR47307">
    <property type="entry name" value="GLUTATHIONE-REGULATED POTASSIUM-EFFLUX SYSTEM ANCILLARY PROTEIN KEFG"/>
    <property type="match status" value="1"/>
</dbReference>
<dbReference type="InterPro" id="IPR003680">
    <property type="entry name" value="Flavodoxin_fold"/>
</dbReference>
<dbReference type="EMBL" id="QGTZ01000003">
    <property type="protein sequence ID" value="PWW43281.1"/>
    <property type="molecule type" value="Genomic_DNA"/>
</dbReference>
<dbReference type="GO" id="GO:0010181">
    <property type="term" value="F:FMN binding"/>
    <property type="evidence" value="ECO:0007669"/>
    <property type="project" value="TreeGrafter"/>
</dbReference>
<dbReference type="Pfam" id="PF02525">
    <property type="entry name" value="Flavodoxin_2"/>
    <property type="match status" value="1"/>
</dbReference>
<sequence length="188" mass="21680">MKTLVILAHPNIEVSRVNQRWKKELLQHSDITIHEIYKAYPDWNIDVSREQKLLEAYDHIILQFPLYWYSYPPLLKKWLDDVFTYGWAYGSTGNKLHGKKMGLAMSIGDKKENYTRGGSVSFTVDEVVTPFKASINHVGAVALPYFAVFGASFQATNEEMNQSAQDYICYIHKYQSLKNDTVDEITSM</sequence>
<dbReference type="EMBL" id="QLLI01000001">
    <property type="protein sequence ID" value="RAJ03157.1"/>
    <property type="molecule type" value="Genomic_DNA"/>
</dbReference>
<dbReference type="Proteomes" id="UP000248827">
    <property type="component" value="Unassembled WGS sequence"/>
</dbReference>
<evidence type="ECO:0000313" key="3">
    <source>
        <dbReference type="EMBL" id="PWW43281.1"/>
    </source>
</evidence>
<comment type="caution">
    <text evidence="3">The sequence shown here is derived from an EMBL/GenBank/DDBJ whole genome shotgun (WGS) entry which is preliminary data.</text>
</comment>
<dbReference type="Proteomes" id="UP000247078">
    <property type="component" value="Unassembled WGS sequence"/>
</dbReference>
<keyword evidence="1" id="KW-0560">Oxidoreductase</keyword>
<reference evidence="3 5" key="1">
    <citation type="submission" date="2018-05" db="EMBL/GenBank/DDBJ databases">
        <title>Freshwater and sediment microbial communities from various areas in North America, analyzing microbe dynamics in response to fracking.</title>
        <authorList>
            <person name="Lamendella R."/>
        </authorList>
    </citation>
    <scope>NUCLEOTIDE SEQUENCE [LARGE SCALE GENOMIC DNA]</scope>
    <source>
        <strain evidence="3 5">DB-3</strain>
        <strain evidence="4 6">NG-13</strain>
    </source>
</reference>
<evidence type="ECO:0000313" key="4">
    <source>
        <dbReference type="EMBL" id="RAJ03157.1"/>
    </source>
</evidence>
<dbReference type="RefSeq" id="WP_109998852.1">
    <property type="nucleotide sequence ID" value="NZ_QGTZ01000003.1"/>
</dbReference>
<evidence type="ECO:0000256" key="1">
    <source>
        <dbReference type="ARBA" id="ARBA00023002"/>
    </source>
</evidence>
<name>A0A855YGD8_9BACL</name>
<keyword evidence="6" id="KW-1185">Reference proteome</keyword>